<feature type="domain" description="Transmembrane protein family 132 fourth" evidence="8">
    <location>
        <begin position="448"/>
        <end position="544"/>
    </location>
</feature>
<evidence type="ECO:0000256" key="3">
    <source>
        <dbReference type="ARBA" id="ARBA00022692"/>
    </source>
</evidence>
<keyword evidence="4 6" id="KW-1133">Transmembrane helix</keyword>
<name>A0A6J2WHA0_CHACN</name>
<evidence type="ECO:0000256" key="2">
    <source>
        <dbReference type="ARBA" id="ARBA00006166"/>
    </source>
</evidence>
<dbReference type="InterPro" id="IPR055423">
    <property type="entry name" value="Ig_TMEM132_5th"/>
</dbReference>
<feature type="domain" description="Transmembrane protein TMEM132 sixth" evidence="12">
    <location>
        <begin position="671"/>
        <end position="775"/>
    </location>
</feature>
<dbReference type="Pfam" id="PF23481">
    <property type="entry name" value="Ig_TMEM132_2nd"/>
    <property type="match status" value="1"/>
</dbReference>
<evidence type="ECO:0000259" key="12">
    <source>
        <dbReference type="Pfam" id="PF23487"/>
    </source>
</evidence>
<comment type="similarity">
    <text evidence="2">Belongs to the TMEM132 family.</text>
</comment>
<feature type="domain" description="Transmembrane protein TMEM132 second Ig-like" evidence="10">
    <location>
        <begin position="132"/>
        <end position="192"/>
    </location>
</feature>
<dbReference type="InterPro" id="IPR026307">
    <property type="entry name" value="TMEM132"/>
</dbReference>
<evidence type="ECO:0000256" key="1">
    <source>
        <dbReference type="ARBA" id="ARBA00004479"/>
    </source>
</evidence>
<evidence type="ECO:0000256" key="4">
    <source>
        <dbReference type="ARBA" id="ARBA00022989"/>
    </source>
</evidence>
<gene>
    <name evidence="14" type="primary">tmem132a</name>
</gene>
<dbReference type="InterPro" id="IPR055422">
    <property type="entry name" value="Ig_TMEM132_2nd"/>
</dbReference>
<evidence type="ECO:0000313" key="14">
    <source>
        <dbReference type="RefSeq" id="XP_030643674.1"/>
    </source>
</evidence>
<dbReference type="InterPro" id="IPR055424">
    <property type="entry name" value="Ig_TMEM132_6th"/>
</dbReference>
<dbReference type="CTD" id="54972"/>
<comment type="subcellular location">
    <subcellularLocation>
        <location evidence="1">Membrane</location>
        <topology evidence="1">Single-pass type I membrane protein</topology>
    </subcellularLocation>
</comment>
<dbReference type="InterPro" id="IPR031437">
    <property type="entry name" value="Ig_TMEM132_4th"/>
</dbReference>
<organism evidence="13 14">
    <name type="scientific">Chanos chanos</name>
    <name type="common">Milkfish</name>
    <name type="synonym">Mugil chanos</name>
    <dbReference type="NCBI Taxonomy" id="29144"/>
    <lineage>
        <taxon>Eukaryota</taxon>
        <taxon>Metazoa</taxon>
        <taxon>Chordata</taxon>
        <taxon>Craniata</taxon>
        <taxon>Vertebrata</taxon>
        <taxon>Euteleostomi</taxon>
        <taxon>Actinopterygii</taxon>
        <taxon>Neopterygii</taxon>
        <taxon>Teleostei</taxon>
        <taxon>Ostariophysi</taxon>
        <taxon>Gonorynchiformes</taxon>
        <taxon>Chanidae</taxon>
        <taxon>Chanos</taxon>
    </lineage>
</organism>
<dbReference type="AlphaFoldDB" id="A0A6J2WHA0"/>
<dbReference type="Proteomes" id="UP000504632">
    <property type="component" value="Chromosome 11"/>
</dbReference>
<proteinExistence type="inferred from homology"/>
<evidence type="ECO:0000259" key="9">
    <source>
        <dbReference type="Pfam" id="PF23039"/>
    </source>
</evidence>
<sequence>MALEGAHRTLMGCVSSSLLILLWCLLLARAQPLPSVSLPAQINVLPPWRSLRLSQADLGLLFTNSSPYTFTQSLLLRPPPETSTKPSVRASFGPYSVNQLVSDPIAPLSPSLTASLLTKTVVREKEGDRGERLKVRVLFHMRGDNNRGTCVTLHAFKETEEQKASCITQPPLGLCVVTLTLPKDWFDSDQDAQLNPLHTHRQRHVYRHRPRYRGRQRQNIPASLKRKPAVPTNQIQLYYSSFGRVSNFKISPPRCVEDSLQQSERKLYYIGSASLDDKGLKDNKTKQSFLCLDGQEEVEQWLDSNVLIRYNKGPGHVGQPLGMSVNLRSNFSGEFLIVRLKVKKGLLAVVAQPVRNSNFWSITMEKTSGTKHDTISLICHKNGSLDKSRPSAFQQVACFSVNGIRRSFGVAMTVATSWWVEYSSRNTLVSPHGAVTNFISFTDREIVGIAPITESNTIINTAILTSQPVSHPVIVLAVGQDGKVSDVTSAVRCQSTNEDIVKVSSDCSALFVDGSESGMGSTCVGVEFSLGTLTGSLCMAVWAPVVPLRIFLSDSVLSPIDGWSYYSENRCSPVFQRSSVQVLAQFSAKPSAKGDHLTYMLGSPDWFVDVTELVRDWLRIENPRVATLDKQGYLIGLKPGLTSLHVISSQWDGVLGSADITVTGELVTPGDLSVQLVGGLGLSINPSPSNPSVVTATATAHNTLYNHGQEASISIWLQFSDDTAILVSAFSGVPYSLRLSSLAESVVAVTPAPSQRIIAQGDGGGPLLKAELLVSTCEPVSNDIVMDEGRAGGGTRRLAKGSGWIRVNLEADLWPMENEDADFEFLDISDMLVESDKDAYSNSGDKEDPVNSTDDYDNAIGNEMIARNVLEKAVLTPNHEETAVYISPGLARENEGRENGERELEVGIGAVLSLLCLSSLLFLVNCLPCALREQRRRNRRRATKGGRMEGEETGFGALTAAARVRFPVREHMFCVASS</sequence>
<reference evidence="13" key="1">
    <citation type="submission" date="2024-06" db="UniProtKB">
        <authorList>
            <consortium name="RefSeq"/>
        </authorList>
    </citation>
    <scope>NUCLEOTIDE SEQUENCE [LARGE SCALE GENOMIC DNA]</scope>
</reference>
<dbReference type="GO" id="GO:0016020">
    <property type="term" value="C:membrane"/>
    <property type="evidence" value="ECO:0007669"/>
    <property type="project" value="UniProtKB-SubCell"/>
</dbReference>
<evidence type="ECO:0000259" key="8">
    <source>
        <dbReference type="Pfam" id="PF16070"/>
    </source>
</evidence>
<keyword evidence="3 6" id="KW-0812">Transmembrane</keyword>
<dbReference type="Pfam" id="PF23039">
    <property type="entry name" value="TMEM132_3rd"/>
    <property type="match status" value="1"/>
</dbReference>
<dbReference type="Pfam" id="PF16070">
    <property type="entry name" value="Ig_TMEM132_4th"/>
    <property type="match status" value="1"/>
</dbReference>
<keyword evidence="13" id="KW-1185">Reference proteome</keyword>
<evidence type="ECO:0000313" key="13">
    <source>
        <dbReference type="Proteomes" id="UP000504632"/>
    </source>
</evidence>
<reference evidence="14" key="2">
    <citation type="submission" date="2025-08" db="UniProtKB">
        <authorList>
            <consortium name="RefSeq"/>
        </authorList>
    </citation>
    <scope>IDENTIFICATION</scope>
</reference>
<feature type="chain" id="PRO_5026705763" evidence="7">
    <location>
        <begin position="31"/>
        <end position="978"/>
    </location>
</feature>
<dbReference type="InParanoid" id="A0A6J2WHA0"/>
<dbReference type="Pfam" id="PF23486">
    <property type="entry name" value="Ig_TMEM132_5th"/>
    <property type="match status" value="1"/>
</dbReference>
<protein>
    <submittedName>
        <fullName evidence="14">Transmembrane protein 132C</fullName>
    </submittedName>
</protein>
<dbReference type="OrthoDB" id="10026202at2759"/>
<evidence type="ECO:0000256" key="7">
    <source>
        <dbReference type="SAM" id="SignalP"/>
    </source>
</evidence>
<keyword evidence="5 6" id="KW-0472">Membrane</keyword>
<evidence type="ECO:0000259" key="10">
    <source>
        <dbReference type="Pfam" id="PF23481"/>
    </source>
</evidence>
<evidence type="ECO:0000256" key="5">
    <source>
        <dbReference type="ARBA" id="ARBA00023136"/>
    </source>
</evidence>
<feature type="signal peptide" evidence="7">
    <location>
        <begin position="1"/>
        <end position="30"/>
    </location>
</feature>
<feature type="domain" description="Transmembrane protein TMEM132 fifth" evidence="11">
    <location>
        <begin position="550"/>
        <end position="665"/>
    </location>
</feature>
<dbReference type="GeneID" id="115823788"/>
<feature type="domain" description="Transmembrane protein TMEM132 cohesin-like" evidence="9">
    <location>
        <begin position="299"/>
        <end position="430"/>
    </location>
</feature>
<evidence type="ECO:0000259" key="11">
    <source>
        <dbReference type="Pfam" id="PF23486"/>
    </source>
</evidence>
<dbReference type="PANTHER" id="PTHR13388">
    <property type="entry name" value="DETONATOR, ISOFORM E"/>
    <property type="match status" value="1"/>
</dbReference>
<evidence type="ECO:0000256" key="6">
    <source>
        <dbReference type="SAM" id="Phobius"/>
    </source>
</evidence>
<dbReference type="Pfam" id="PF23487">
    <property type="entry name" value="Ig_TMEM132_6th"/>
    <property type="match status" value="1"/>
</dbReference>
<dbReference type="RefSeq" id="XP_030643674.1">
    <property type="nucleotide sequence ID" value="XM_030787814.1"/>
</dbReference>
<feature type="transmembrane region" description="Helical" evidence="6">
    <location>
        <begin position="906"/>
        <end position="931"/>
    </location>
</feature>
<dbReference type="InterPro" id="IPR055421">
    <property type="entry name" value="TMEM132_3rd"/>
</dbReference>
<keyword evidence="7" id="KW-0732">Signal</keyword>
<dbReference type="PANTHER" id="PTHR13388:SF29">
    <property type="entry name" value="TRANSMEMBRANE PROTEIN 132C ISOFORM X1"/>
    <property type="match status" value="1"/>
</dbReference>
<accession>A0A6J2WHA0</accession>